<keyword evidence="3" id="KW-1185">Reference proteome</keyword>
<name>A0A9D4H8F6_DREPO</name>
<accession>A0A9D4H8F6</accession>
<protein>
    <recommendedName>
        <fullName evidence="1">Caspase family p20 domain-containing protein</fullName>
    </recommendedName>
</protein>
<dbReference type="InterPro" id="IPR001309">
    <property type="entry name" value="Pept_C14_p20"/>
</dbReference>
<comment type="caution">
    <text evidence="2">The sequence shown here is derived from an EMBL/GenBank/DDBJ whole genome shotgun (WGS) entry which is preliminary data.</text>
</comment>
<dbReference type="EMBL" id="JAIWYP010000004">
    <property type="protein sequence ID" value="KAH3830187.1"/>
    <property type="molecule type" value="Genomic_DNA"/>
</dbReference>
<organism evidence="2 3">
    <name type="scientific">Dreissena polymorpha</name>
    <name type="common">Zebra mussel</name>
    <name type="synonym">Mytilus polymorpha</name>
    <dbReference type="NCBI Taxonomy" id="45954"/>
    <lineage>
        <taxon>Eukaryota</taxon>
        <taxon>Metazoa</taxon>
        <taxon>Spiralia</taxon>
        <taxon>Lophotrochozoa</taxon>
        <taxon>Mollusca</taxon>
        <taxon>Bivalvia</taxon>
        <taxon>Autobranchia</taxon>
        <taxon>Heteroconchia</taxon>
        <taxon>Euheterodonta</taxon>
        <taxon>Imparidentia</taxon>
        <taxon>Neoheterodontei</taxon>
        <taxon>Myida</taxon>
        <taxon>Dreissenoidea</taxon>
        <taxon>Dreissenidae</taxon>
        <taxon>Dreissena</taxon>
    </lineage>
</organism>
<evidence type="ECO:0000259" key="1">
    <source>
        <dbReference type="PROSITE" id="PS50208"/>
    </source>
</evidence>
<dbReference type="InterPro" id="IPR011600">
    <property type="entry name" value="Pept_C14_caspase"/>
</dbReference>
<reference evidence="2" key="2">
    <citation type="submission" date="2020-11" db="EMBL/GenBank/DDBJ databases">
        <authorList>
            <person name="McCartney M.A."/>
            <person name="Auch B."/>
            <person name="Kono T."/>
            <person name="Mallez S."/>
            <person name="Becker A."/>
            <person name="Gohl D.M."/>
            <person name="Silverstein K.A.T."/>
            <person name="Koren S."/>
            <person name="Bechman K.B."/>
            <person name="Herman A."/>
            <person name="Abrahante J.E."/>
            <person name="Garbe J."/>
        </authorList>
    </citation>
    <scope>NUCLEOTIDE SEQUENCE</scope>
    <source>
        <strain evidence="2">Duluth1</strain>
        <tissue evidence="2">Whole animal</tissue>
    </source>
</reference>
<dbReference type="AlphaFoldDB" id="A0A9D4H8F6"/>
<dbReference type="Proteomes" id="UP000828390">
    <property type="component" value="Unassembled WGS sequence"/>
</dbReference>
<dbReference type="Gene3D" id="3.40.50.1460">
    <property type="match status" value="1"/>
</dbReference>
<dbReference type="GO" id="GO:0006508">
    <property type="term" value="P:proteolysis"/>
    <property type="evidence" value="ECO:0007669"/>
    <property type="project" value="InterPro"/>
</dbReference>
<proteinExistence type="predicted"/>
<dbReference type="SUPFAM" id="SSF52129">
    <property type="entry name" value="Caspase-like"/>
    <property type="match status" value="1"/>
</dbReference>
<dbReference type="GO" id="GO:0004197">
    <property type="term" value="F:cysteine-type endopeptidase activity"/>
    <property type="evidence" value="ECO:0007669"/>
    <property type="project" value="InterPro"/>
</dbReference>
<dbReference type="InterPro" id="IPR029030">
    <property type="entry name" value="Caspase-like_dom_sf"/>
</dbReference>
<dbReference type="Pfam" id="PF00656">
    <property type="entry name" value="Peptidase_C14"/>
    <property type="match status" value="1"/>
</dbReference>
<dbReference type="PROSITE" id="PS50208">
    <property type="entry name" value="CASPASE_P20"/>
    <property type="match status" value="1"/>
</dbReference>
<sequence length="418" mass="47310">MLSRDCEQANLFKVHATLHNYGEHHPLVIESESRKTSINNVETEKSDKNCGTKATVDITMQTTRSSTDSSLENIRSAKNIEIKTADFISVLQAIDQDNKIHYGPIEYRKPIPDEENITENWNEIGMTPQTKTLYVRSNFEKDNNDGYRRELCDAESEDECDAFDGFGKLVKQKVKTLIACSSSKGMTVDDDSLSFQKANKEKVDENGDYVWVNSPLHGQETGNNTCTTVVHEGEEKENKVRVRQEDCGTIASTVFTPEFTETTTKTCHFFLPSQVDEKVTQSSQTGQISNTKYSGKSILLVDPYNFNRGHRGFMIIVVNQMFKHHAFRDGAHKDVVYLKNIADKLRLTVFEGKNEDMSFTETKQLLEDVRCLDHSNCDMLAVAFSTHGLEQPNPKAKGKSDHALVCSDDRTDFHQHNN</sequence>
<reference evidence="2" key="1">
    <citation type="journal article" date="2019" name="bioRxiv">
        <title>The Genome of the Zebra Mussel, Dreissena polymorpha: A Resource for Invasive Species Research.</title>
        <authorList>
            <person name="McCartney M.A."/>
            <person name="Auch B."/>
            <person name="Kono T."/>
            <person name="Mallez S."/>
            <person name="Zhang Y."/>
            <person name="Obille A."/>
            <person name="Becker A."/>
            <person name="Abrahante J.E."/>
            <person name="Garbe J."/>
            <person name="Badalamenti J.P."/>
            <person name="Herman A."/>
            <person name="Mangelson H."/>
            <person name="Liachko I."/>
            <person name="Sullivan S."/>
            <person name="Sone E.D."/>
            <person name="Koren S."/>
            <person name="Silverstein K.A.T."/>
            <person name="Beckman K.B."/>
            <person name="Gohl D.M."/>
        </authorList>
    </citation>
    <scope>NUCLEOTIDE SEQUENCE</scope>
    <source>
        <strain evidence="2">Duluth1</strain>
        <tissue evidence="2">Whole animal</tissue>
    </source>
</reference>
<evidence type="ECO:0000313" key="2">
    <source>
        <dbReference type="EMBL" id="KAH3830187.1"/>
    </source>
</evidence>
<gene>
    <name evidence="2" type="ORF">DPMN_103426</name>
</gene>
<feature type="domain" description="Caspase family p20" evidence="1">
    <location>
        <begin position="310"/>
        <end position="390"/>
    </location>
</feature>
<evidence type="ECO:0000313" key="3">
    <source>
        <dbReference type="Proteomes" id="UP000828390"/>
    </source>
</evidence>